<comment type="caution">
    <text evidence="2">The sequence shown here is derived from an EMBL/GenBank/DDBJ whole genome shotgun (WGS) entry which is preliminary data.</text>
</comment>
<feature type="transmembrane region" description="Helical" evidence="1">
    <location>
        <begin position="122"/>
        <end position="144"/>
    </location>
</feature>
<evidence type="ECO:0000256" key="1">
    <source>
        <dbReference type="SAM" id="Phobius"/>
    </source>
</evidence>
<dbReference type="EMBL" id="AMYD01004289">
    <property type="protein sequence ID" value="EQB43418.1"/>
    <property type="molecule type" value="Genomic_DNA"/>
</dbReference>
<feature type="transmembrane region" description="Helical" evidence="1">
    <location>
        <begin position="16"/>
        <end position="39"/>
    </location>
</feature>
<organism evidence="2 3">
    <name type="scientific">Colletotrichum gloeosporioides (strain Cg-14)</name>
    <name type="common">Anthracnose fungus</name>
    <name type="synonym">Glomerella cingulata</name>
    <dbReference type="NCBI Taxonomy" id="1237896"/>
    <lineage>
        <taxon>Eukaryota</taxon>
        <taxon>Fungi</taxon>
        <taxon>Dikarya</taxon>
        <taxon>Ascomycota</taxon>
        <taxon>Pezizomycotina</taxon>
        <taxon>Sordariomycetes</taxon>
        <taxon>Hypocreomycetidae</taxon>
        <taxon>Glomerellales</taxon>
        <taxon>Glomerellaceae</taxon>
        <taxon>Colletotrichum</taxon>
        <taxon>Colletotrichum gloeosporioides species complex</taxon>
    </lineage>
</organism>
<sequence length="609" mass="67139">MAGSISPQRASSTNAIVWYLIYNSLIISLSGLAVVFWTIGSKRPLLYPVEFGEWLRANPKTGTIIWTACGSVSAAIFLLLLKCCLLLMIRQRAREGATFSTIEGWNRCANEQPLFDTKRLKLSGFTIVNWLVALTLTTAFTTLLTPTNVLVSEGILGDELDYTADEFRDWYNIRGPDNNVPVNKRYLCERMTYTSSTGSVNFPTCPHTDDPIGYISAGVSATQQTLGVDNASVRVIDSLFQGSTGGVLPIGFRGIPAFNNVDFKNWDPSTRYSHFNYTLSQQGLSAEVSCYETLDTPIENKILETLNVTNSADNHNTLQLVEYSIRKDFCIRQDKWVVPSIGVVAHSLCQPDRDVKKYEFYLKPFGKYDNLPKITCTIEPMITNNLVTYSTATGLFTSKIVETIGSSAVPNETIANVNDLLSYSITSWGSGLIDSILSLNTTGDDSGNFTYPVAIESALRGLAEYAGTYSRIYYSAKYNATGRSTVNGTYTTSRVGYHQTQPTALLIVLPMILYLVSIAGWYTYKGLKTGVRIDDDFDPTNSTALVTAAALGASKKGLNLEKFTGLNQYYEMVKDFKVKYDEGKGFMLVTEQPVESSGDSSSGYSHILT</sequence>
<keyword evidence="1" id="KW-0472">Membrane</keyword>
<evidence type="ECO:0000313" key="2">
    <source>
        <dbReference type="EMBL" id="EQB43418.1"/>
    </source>
</evidence>
<accession>T0JSA7</accession>
<dbReference type="OrthoDB" id="6486656at2759"/>
<proteinExistence type="predicted"/>
<evidence type="ECO:0000313" key="3">
    <source>
        <dbReference type="Proteomes" id="UP000015530"/>
    </source>
</evidence>
<feature type="transmembrane region" description="Helical" evidence="1">
    <location>
        <begin position="504"/>
        <end position="524"/>
    </location>
</feature>
<dbReference type="HOGENOM" id="CLU_448333_0_0_1"/>
<protein>
    <submittedName>
        <fullName evidence="2">Uncharacterized protein</fullName>
    </submittedName>
</protein>
<keyword evidence="1" id="KW-1133">Transmembrane helix</keyword>
<dbReference type="STRING" id="1237896.T0JSA7"/>
<dbReference type="Proteomes" id="UP000015530">
    <property type="component" value="Unassembled WGS sequence"/>
</dbReference>
<dbReference type="AlphaFoldDB" id="T0JSA7"/>
<reference evidence="3" key="1">
    <citation type="journal article" date="2013" name="Mol. Plant Microbe Interact.">
        <title>Global aspects of pacC regulation of pathogenicity genes in Colletotrichum gloeosporioides as revealed by transcriptome analysis.</title>
        <authorList>
            <person name="Alkan N."/>
            <person name="Meng X."/>
            <person name="Friedlander G."/>
            <person name="Reuveni E."/>
            <person name="Sukno S."/>
            <person name="Sherman A."/>
            <person name="Thon M."/>
            <person name="Fluhr R."/>
            <person name="Prusky D."/>
        </authorList>
    </citation>
    <scope>NUCLEOTIDE SEQUENCE [LARGE SCALE GENOMIC DNA]</scope>
    <source>
        <strain evidence="3">Cg-14</strain>
    </source>
</reference>
<feature type="transmembrane region" description="Helical" evidence="1">
    <location>
        <begin position="64"/>
        <end position="89"/>
    </location>
</feature>
<keyword evidence="1" id="KW-0812">Transmembrane</keyword>
<name>T0JSA7_COLGC</name>
<gene>
    <name evidence="2" type="ORF">CGLO_17931</name>
</gene>